<feature type="non-terminal residue" evidence="1">
    <location>
        <position position="1"/>
    </location>
</feature>
<dbReference type="AlphaFoldDB" id="A0A0K2VDZ9"/>
<sequence length="90" mass="10121">FAAPGQLDFLHLLCQDVSLQVHKGGELQVGIYHPLDCPRADSAIFTSTVICVAGFASIYRLRSSRNVGFLFLSRLALWDFRLNWPVSFHL</sequence>
<organism evidence="1">
    <name type="scientific">Lepeophtheirus salmonis</name>
    <name type="common">Salmon louse</name>
    <name type="synonym">Caligus salmonis</name>
    <dbReference type="NCBI Taxonomy" id="72036"/>
    <lineage>
        <taxon>Eukaryota</taxon>
        <taxon>Metazoa</taxon>
        <taxon>Ecdysozoa</taxon>
        <taxon>Arthropoda</taxon>
        <taxon>Crustacea</taxon>
        <taxon>Multicrustacea</taxon>
        <taxon>Hexanauplia</taxon>
        <taxon>Copepoda</taxon>
        <taxon>Siphonostomatoida</taxon>
        <taxon>Caligidae</taxon>
        <taxon>Lepeophtheirus</taxon>
    </lineage>
</organism>
<proteinExistence type="predicted"/>
<protein>
    <submittedName>
        <fullName evidence="1">Uncharacterized protein</fullName>
    </submittedName>
</protein>
<name>A0A0K2VDZ9_LEPSM</name>
<evidence type="ECO:0000313" key="1">
    <source>
        <dbReference type="EMBL" id="CDW48111.1"/>
    </source>
</evidence>
<accession>A0A0K2VDZ9</accession>
<dbReference type="EMBL" id="HACA01030750">
    <property type="protein sequence ID" value="CDW48111.1"/>
    <property type="molecule type" value="Transcribed_RNA"/>
</dbReference>
<reference evidence="1" key="1">
    <citation type="submission" date="2014-05" db="EMBL/GenBank/DDBJ databases">
        <authorList>
            <person name="Chronopoulou M."/>
        </authorList>
    </citation>
    <scope>NUCLEOTIDE SEQUENCE</scope>
    <source>
        <tissue evidence="1">Whole organism</tissue>
    </source>
</reference>